<dbReference type="STRING" id="252514.A3224_01800"/>
<dbReference type="Gene3D" id="2.30.130.110">
    <property type="match status" value="1"/>
</dbReference>
<reference evidence="6" key="2">
    <citation type="submission" date="2016-03" db="EMBL/GenBank/DDBJ databases">
        <authorList>
            <person name="Lee Y.-S."/>
            <person name="Choi Y.-L."/>
        </authorList>
    </citation>
    <scope>NUCLEOTIDE SEQUENCE [LARGE SCALE GENOMIC DNA]</scope>
    <source>
        <strain evidence="6">DAU221</strain>
    </source>
</reference>
<dbReference type="OrthoDB" id="9804574at2"/>
<evidence type="ECO:0000256" key="2">
    <source>
        <dbReference type="ARBA" id="ARBA00023239"/>
    </source>
</evidence>
<proteinExistence type="inferred from homology"/>
<dbReference type="InterPro" id="IPR044144">
    <property type="entry name" value="SAF_UxaA/GarD"/>
</dbReference>
<dbReference type="RefSeq" id="WP_067150702.1">
    <property type="nucleotide sequence ID" value="NZ_CP014864.1"/>
</dbReference>
<dbReference type="GO" id="GO:0019698">
    <property type="term" value="P:D-galacturonate catabolic process"/>
    <property type="evidence" value="ECO:0007669"/>
    <property type="project" value="TreeGrafter"/>
</dbReference>
<sequence length="507" mass="53977">MDLIHIHEADNVALCRAQMPAGSLVNWRGDMLQLATDVPAMHKVAVRPISRGDAVLKYGQVIGFACTDIATGEHVHEHNMHAGAHKPDYAFCSQVPVTDYIEENARASFRGFRRANGRVGTRNFLAVVSTVNCSVTVSRAIAARVTNSGQLRDFPNIDGVVALGHDSGCGMSTSGEGYRTLMRTLQGYISHPNFAGVLLIGLGCEAMQVNHLLRECGLETGPLFQTMTIQGSGGTRAAIEAGVAKLSEMLPLANACERERVSASELTLAVQCGGSDAFSGITANSALGAAADLLVRHGGTVIYSETPEIYGAEHLLTRRAVSPEVAQKLLNRIRWWEHYTEINGAALNNNPSPGNKAGGLTTIAEKSLGAQAKGGTSALQDVYLYAERVRKKGLVFMDSPGFDPVSVTGQIAAGANIVCFTTGRGSAFGAKPVPSVKLASNSQLFQRMREDMDIDCGGIIEGHYTVAECGEMIFQRVLAIASGEKSASEQLDYGDNEFAPWHIGAVI</sequence>
<dbReference type="InterPro" id="IPR052172">
    <property type="entry name" value="UxaA_altronate/galactarate_dh"/>
</dbReference>
<feature type="domain" description="SAF" evidence="3">
    <location>
        <begin position="10"/>
        <end position="81"/>
    </location>
</feature>
<keyword evidence="6" id="KW-1185">Reference proteome</keyword>
<dbReference type="SMART" id="SM00858">
    <property type="entry name" value="SAF"/>
    <property type="match status" value="1"/>
</dbReference>
<reference evidence="4" key="1">
    <citation type="submission" date="2016-03" db="EMBL/GenBank/DDBJ databases">
        <authorList>
            <person name="Ploux O."/>
        </authorList>
    </citation>
    <scope>NUCLEOTIDE SEQUENCE [LARGE SCALE GENOMIC DNA]</scope>
    <source>
        <strain evidence="4">DAU221</strain>
    </source>
</reference>
<reference evidence="5" key="3">
    <citation type="submission" date="2022-11" db="EMBL/GenBank/DDBJ databases">
        <title>Chitin-degrading and fungicidal potential of chitinolytic bacterial strains from marine environment of the Pacific Ocean regions.</title>
        <authorList>
            <person name="Pentekhina I."/>
            <person name="Nedashkovskaya O."/>
            <person name="Seitkalieva A."/>
            <person name="Podvolotskaya A."/>
            <person name="Tekutyeva L."/>
            <person name="Balabanova L."/>
        </authorList>
    </citation>
    <scope>NUCLEOTIDE SEQUENCE</scope>
    <source>
        <strain evidence="5">KMM 6838</strain>
    </source>
</reference>
<dbReference type="EMBL" id="CP014864">
    <property type="protein sequence ID" value="AMX01482.1"/>
    <property type="molecule type" value="Genomic_DNA"/>
</dbReference>
<dbReference type="InterPro" id="IPR048332">
    <property type="entry name" value="GD_AH_C"/>
</dbReference>
<evidence type="ECO:0000259" key="3">
    <source>
        <dbReference type="SMART" id="SM00858"/>
    </source>
</evidence>
<organism evidence="4 6">
    <name type="scientific">Microbulbifer thermotolerans</name>
    <dbReference type="NCBI Taxonomy" id="252514"/>
    <lineage>
        <taxon>Bacteria</taxon>
        <taxon>Pseudomonadati</taxon>
        <taxon>Pseudomonadota</taxon>
        <taxon>Gammaproteobacteria</taxon>
        <taxon>Cellvibrionales</taxon>
        <taxon>Microbulbiferaceae</taxon>
        <taxon>Microbulbifer</taxon>
    </lineage>
</organism>
<dbReference type="EMBL" id="JAPHQB010000001">
    <property type="protein sequence ID" value="MCX2800372.1"/>
    <property type="molecule type" value="Genomic_DNA"/>
</dbReference>
<dbReference type="Pfam" id="PF04295">
    <property type="entry name" value="GD_AH_second"/>
    <property type="match status" value="1"/>
</dbReference>
<protein>
    <submittedName>
        <fullName evidence="5">Altronate dehydratase family protein</fullName>
    </submittedName>
    <submittedName>
        <fullName evidence="4">Galactonate dehydratase</fullName>
    </submittedName>
</protein>
<dbReference type="Proteomes" id="UP001209730">
    <property type="component" value="Unassembled WGS sequence"/>
</dbReference>
<dbReference type="CDD" id="cd11613">
    <property type="entry name" value="SAF_AH_GD"/>
    <property type="match status" value="1"/>
</dbReference>
<accession>A0A143HJN3</accession>
<dbReference type="KEGG" id="mthd:A3224_01800"/>
<dbReference type="InterPro" id="IPR007392">
    <property type="entry name" value="GD_AH_second"/>
</dbReference>
<dbReference type="PANTHER" id="PTHR30536:SF5">
    <property type="entry name" value="ALTRONATE DEHYDRATASE"/>
    <property type="match status" value="1"/>
</dbReference>
<comment type="similarity">
    <text evidence="1">Belongs to the UxaA family.</text>
</comment>
<gene>
    <name evidence="4" type="ORF">A3224_01800</name>
    <name evidence="5" type="ORF">OQJ68_01070</name>
</gene>
<dbReference type="AlphaFoldDB" id="A0A143HJN3"/>
<dbReference type="PANTHER" id="PTHR30536">
    <property type="entry name" value="ALTRONATE/GALACTARATE DEHYDRATASE"/>
    <property type="match status" value="1"/>
</dbReference>
<name>A0A143HJN3_MICTH</name>
<evidence type="ECO:0000256" key="1">
    <source>
        <dbReference type="ARBA" id="ARBA00010986"/>
    </source>
</evidence>
<dbReference type="Proteomes" id="UP000076077">
    <property type="component" value="Chromosome"/>
</dbReference>
<dbReference type="InterPro" id="IPR013974">
    <property type="entry name" value="SAF"/>
</dbReference>
<evidence type="ECO:0000313" key="4">
    <source>
        <dbReference type="EMBL" id="AMX01482.1"/>
    </source>
</evidence>
<dbReference type="Pfam" id="PF20629">
    <property type="entry name" value="GD_AH_C"/>
    <property type="match status" value="1"/>
</dbReference>
<dbReference type="GeneID" id="76606778"/>
<dbReference type="Pfam" id="PF08666">
    <property type="entry name" value="SAF"/>
    <property type="match status" value="1"/>
</dbReference>
<dbReference type="GO" id="GO:0016829">
    <property type="term" value="F:lyase activity"/>
    <property type="evidence" value="ECO:0007669"/>
    <property type="project" value="UniProtKB-KW"/>
</dbReference>
<keyword evidence="2" id="KW-0456">Lyase</keyword>
<evidence type="ECO:0000313" key="6">
    <source>
        <dbReference type="Proteomes" id="UP000076077"/>
    </source>
</evidence>
<evidence type="ECO:0000313" key="5">
    <source>
        <dbReference type="EMBL" id="MCX2800372.1"/>
    </source>
</evidence>